<feature type="transmembrane region" description="Helical" evidence="1">
    <location>
        <begin position="320"/>
        <end position="342"/>
    </location>
</feature>
<keyword evidence="1" id="KW-1133">Transmembrane helix</keyword>
<evidence type="ECO:0000313" key="3">
    <source>
        <dbReference type="EMBL" id="MCC2211281.1"/>
    </source>
</evidence>
<name>A0AAE3JAB3_9FIRM</name>
<feature type="transmembrane region" description="Helical" evidence="1">
    <location>
        <begin position="250"/>
        <end position="267"/>
    </location>
</feature>
<feature type="transmembrane region" description="Helical" evidence="1">
    <location>
        <begin position="60"/>
        <end position="80"/>
    </location>
</feature>
<dbReference type="Proteomes" id="UP001198242">
    <property type="component" value="Unassembled WGS sequence"/>
</dbReference>
<comment type="caution">
    <text evidence="3">The sequence shown here is derived from an EMBL/GenBank/DDBJ whole genome shotgun (WGS) entry which is preliminary data.</text>
</comment>
<dbReference type="GO" id="GO:0016747">
    <property type="term" value="F:acyltransferase activity, transferring groups other than amino-acyl groups"/>
    <property type="evidence" value="ECO:0007669"/>
    <property type="project" value="InterPro"/>
</dbReference>
<keyword evidence="3" id="KW-0012">Acyltransferase</keyword>
<keyword evidence="1" id="KW-0812">Transmembrane</keyword>
<dbReference type="GO" id="GO:0000271">
    <property type="term" value="P:polysaccharide biosynthetic process"/>
    <property type="evidence" value="ECO:0007669"/>
    <property type="project" value="TreeGrafter"/>
</dbReference>
<dbReference type="PANTHER" id="PTHR23028">
    <property type="entry name" value="ACETYLTRANSFERASE"/>
    <property type="match status" value="1"/>
</dbReference>
<accession>A0AAE3JAB3</accession>
<dbReference type="PANTHER" id="PTHR23028:SF53">
    <property type="entry name" value="ACYL_TRANSF_3 DOMAIN-CONTAINING PROTEIN"/>
    <property type="match status" value="1"/>
</dbReference>
<dbReference type="InterPro" id="IPR002656">
    <property type="entry name" value="Acyl_transf_3_dom"/>
</dbReference>
<dbReference type="Pfam" id="PF01757">
    <property type="entry name" value="Acyl_transf_3"/>
    <property type="match status" value="1"/>
</dbReference>
<gene>
    <name evidence="3" type="ORF">LKE05_10830</name>
</gene>
<dbReference type="AlphaFoldDB" id="A0AAE3JAB3"/>
<dbReference type="RefSeq" id="WP_308456871.1">
    <property type="nucleotide sequence ID" value="NZ_JAJEQM010000015.1"/>
</dbReference>
<organism evidence="3 4">
    <name type="scientific">Hominilimicola fabiformis</name>
    <dbReference type="NCBI Taxonomy" id="2885356"/>
    <lineage>
        <taxon>Bacteria</taxon>
        <taxon>Bacillati</taxon>
        <taxon>Bacillota</taxon>
        <taxon>Clostridia</taxon>
        <taxon>Eubacteriales</taxon>
        <taxon>Oscillospiraceae</taxon>
        <taxon>Hominilimicola</taxon>
    </lineage>
</organism>
<dbReference type="InterPro" id="IPR050879">
    <property type="entry name" value="Acyltransferase_3"/>
</dbReference>
<feature type="transmembrane region" description="Helical" evidence="1">
    <location>
        <begin position="21"/>
        <end position="40"/>
    </location>
</feature>
<feature type="domain" description="Acyltransferase 3" evidence="2">
    <location>
        <begin position="14"/>
        <end position="377"/>
    </location>
</feature>
<feature type="transmembrane region" description="Helical" evidence="1">
    <location>
        <begin position="287"/>
        <end position="308"/>
    </location>
</feature>
<proteinExistence type="predicted"/>
<evidence type="ECO:0000259" key="2">
    <source>
        <dbReference type="Pfam" id="PF01757"/>
    </source>
</evidence>
<keyword evidence="1" id="KW-0472">Membrane</keyword>
<feature type="transmembrane region" description="Helical" evidence="1">
    <location>
        <begin position="103"/>
        <end position="123"/>
    </location>
</feature>
<evidence type="ECO:0000313" key="4">
    <source>
        <dbReference type="Proteomes" id="UP001198242"/>
    </source>
</evidence>
<dbReference type="EMBL" id="JAJEQM010000015">
    <property type="protein sequence ID" value="MCC2211281.1"/>
    <property type="molecule type" value="Genomic_DNA"/>
</dbReference>
<feature type="transmembrane region" description="Helical" evidence="1">
    <location>
        <begin position="154"/>
        <end position="174"/>
    </location>
</feature>
<feature type="transmembrane region" description="Helical" evidence="1">
    <location>
        <begin position="362"/>
        <end position="384"/>
    </location>
</feature>
<keyword evidence="4" id="KW-1185">Reference proteome</keyword>
<dbReference type="GO" id="GO:0016020">
    <property type="term" value="C:membrane"/>
    <property type="evidence" value="ECO:0007669"/>
    <property type="project" value="TreeGrafter"/>
</dbReference>
<feature type="transmembrane region" description="Helical" evidence="1">
    <location>
        <begin position="186"/>
        <end position="207"/>
    </location>
</feature>
<reference evidence="3 4" key="1">
    <citation type="submission" date="2021-10" db="EMBL/GenBank/DDBJ databases">
        <title>Anaerobic single-cell dispensing facilitates the cultivation of human gut bacteria.</title>
        <authorList>
            <person name="Afrizal A."/>
        </authorList>
    </citation>
    <scope>NUCLEOTIDE SEQUENCE [LARGE SCALE GENOMIC DNA]</scope>
    <source>
        <strain evidence="3 4">CLA-AA-H232</strain>
    </source>
</reference>
<evidence type="ECO:0000256" key="1">
    <source>
        <dbReference type="SAM" id="Phobius"/>
    </source>
</evidence>
<protein>
    <submittedName>
        <fullName evidence="3">Acyltransferase</fullName>
    </submittedName>
</protein>
<keyword evidence="3" id="KW-0808">Transferase</keyword>
<sequence length="418" mass="48601">MNNSRQSDIPGYLYALDGMRAISLIFIVIFHTFQQSWIFYNLKISPDKYLFNFEIFQRYGYVAIDSFFVLSGFCLFYPIARSMFGECEFRGWKNFFIKRARRIYPSYVIMLILTILIPSFSYIGGMYDPKSFTNVAHNVIMHLLFIHNFDSHTIGTTISTAWTMSIEVQFYVLFPLICIPFRKKPVLTTVVMSLVAVLLRFILMANANISQPIMSAITPIYFDVFAFGMISAYFVVYVRNKVKCIDKLKLCMTIISALSIFSAFGYMCWLRKISFPNGVAGDVYFRFLYRGIFSVLIALFLFTACFSYGFWEKKIWGNKFFVFLSSISYTVYLWHQNVFIFLKNHNIPYSTQNPVMNDRAAMDGLTLICWTVSILAGIIITNYIEKPIVKYGLKNSILKLLELIHLRPPQKNTVRSKE</sequence>
<feature type="transmembrane region" description="Helical" evidence="1">
    <location>
        <begin position="213"/>
        <end position="238"/>
    </location>
</feature>